<feature type="domain" description="VOC" evidence="1">
    <location>
        <begin position="6"/>
        <end position="123"/>
    </location>
</feature>
<dbReference type="PANTHER" id="PTHR33993:SF2">
    <property type="entry name" value="VOC DOMAIN-CONTAINING PROTEIN"/>
    <property type="match status" value="1"/>
</dbReference>
<reference evidence="2 3" key="1">
    <citation type="submission" date="2023-12" db="EMBL/GenBank/DDBJ databases">
        <title>Description of an unclassified Opitutus bacterium of Verrucomicrobiota.</title>
        <authorList>
            <person name="Zhang D.-F."/>
        </authorList>
    </citation>
    <scope>NUCLEOTIDE SEQUENCE [LARGE SCALE GENOMIC DNA]</scope>
    <source>
        <strain evidence="2 3">WL0086</strain>
    </source>
</reference>
<dbReference type="Gene3D" id="3.10.180.10">
    <property type="entry name" value="2,3-Dihydroxybiphenyl 1,2-Dioxygenase, domain 1"/>
    <property type="match status" value="1"/>
</dbReference>
<sequence length="124" mass="13247">MSQINALNWFEIYVSDFDRARTFYTAILGQELELSAMEGSQMAILPCDLEKGVGGALTKMDGCAPGPGGTLVYLNVEGQLDAVLERIPAAGGHVIRPKFPIPPHGFIAIFSDPEGNVVGLHSMS</sequence>
<dbReference type="InterPro" id="IPR052164">
    <property type="entry name" value="Anthracycline_SecMetBiosynth"/>
</dbReference>
<evidence type="ECO:0000313" key="2">
    <source>
        <dbReference type="EMBL" id="WRQ86020.1"/>
    </source>
</evidence>
<proteinExistence type="predicted"/>
<evidence type="ECO:0000259" key="1">
    <source>
        <dbReference type="PROSITE" id="PS51819"/>
    </source>
</evidence>
<dbReference type="InterPro" id="IPR004360">
    <property type="entry name" value="Glyas_Fos-R_dOase_dom"/>
</dbReference>
<dbReference type="InterPro" id="IPR029068">
    <property type="entry name" value="Glyas_Bleomycin-R_OHBP_Dase"/>
</dbReference>
<dbReference type="RefSeq" id="WP_221031532.1">
    <property type="nucleotide sequence ID" value="NZ_CP139781.1"/>
</dbReference>
<keyword evidence="3" id="KW-1185">Reference proteome</keyword>
<evidence type="ECO:0000313" key="3">
    <source>
        <dbReference type="Proteomes" id="UP000738431"/>
    </source>
</evidence>
<gene>
    <name evidence="2" type="ORF">K1X11_014495</name>
</gene>
<dbReference type="CDD" id="cd07247">
    <property type="entry name" value="SgaA_N_like"/>
    <property type="match status" value="1"/>
</dbReference>
<dbReference type="InterPro" id="IPR037523">
    <property type="entry name" value="VOC_core"/>
</dbReference>
<accession>A0ABZ1C340</accession>
<dbReference type="Pfam" id="PF00903">
    <property type="entry name" value="Glyoxalase"/>
    <property type="match status" value="1"/>
</dbReference>
<dbReference type="Proteomes" id="UP000738431">
    <property type="component" value="Chromosome"/>
</dbReference>
<dbReference type="EMBL" id="CP139781">
    <property type="protein sequence ID" value="WRQ86020.1"/>
    <property type="molecule type" value="Genomic_DNA"/>
</dbReference>
<dbReference type="PROSITE" id="PS51819">
    <property type="entry name" value="VOC"/>
    <property type="match status" value="1"/>
</dbReference>
<organism evidence="2 3">
    <name type="scientific">Actomonas aquatica</name>
    <dbReference type="NCBI Taxonomy" id="2866162"/>
    <lineage>
        <taxon>Bacteria</taxon>
        <taxon>Pseudomonadati</taxon>
        <taxon>Verrucomicrobiota</taxon>
        <taxon>Opitutia</taxon>
        <taxon>Opitutales</taxon>
        <taxon>Opitutaceae</taxon>
        <taxon>Actomonas</taxon>
    </lineage>
</organism>
<dbReference type="SUPFAM" id="SSF54593">
    <property type="entry name" value="Glyoxalase/Bleomycin resistance protein/Dihydroxybiphenyl dioxygenase"/>
    <property type="match status" value="1"/>
</dbReference>
<protein>
    <submittedName>
        <fullName evidence="2">VOC family protein</fullName>
    </submittedName>
</protein>
<dbReference type="PANTHER" id="PTHR33993">
    <property type="entry name" value="GLYOXALASE-RELATED"/>
    <property type="match status" value="1"/>
</dbReference>
<name>A0ABZ1C340_9BACT</name>